<sequence length="271" mass="27972">MTPPAVRADRPPLLLLHGFADAPCTWDLLAPRLAAHHTLLAPALAGHLGGPPLPDPPSADALVDAVEAQLDAAGHGTVDVVGSSLGGYLALRLAQRGRARSVVALAPAGGWGAGEGPGPAATLDRQARLLALARAGAAHADVIAATPEGRRRATALVCERGEDLPARLVAALVRAPAGCTGGPALIAAAREHGWPLQAAAVRCPVRVVWGREDRLLPWPSAARRWQRELVGADWVELDGVGHCPQLDVPVETAALVLEWTQPDLTSVSTPG</sequence>
<dbReference type="EMBL" id="PYYB01000002">
    <property type="protein sequence ID" value="PTL56674.1"/>
    <property type="molecule type" value="Genomic_DNA"/>
</dbReference>
<feature type="domain" description="AB hydrolase-1" evidence="1">
    <location>
        <begin position="13"/>
        <end position="254"/>
    </location>
</feature>
<comment type="caution">
    <text evidence="2">The sequence shown here is derived from an EMBL/GenBank/DDBJ whole genome shotgun (WGS) entry which is preliminary data.</text>
</comment>
<proteinExistence type="predicted"/>
<dbReference type="Gene3D" id="3.40.50.1820">
    <property type="entry name" value="alpha/beta hydrolase"/>
    <property type="match status" value="1"/>
</dbReference>
<dbReference type="InterPro" id="IPR000073">
    <property type="entry name" value="AB_hydrolase_1"/>
</dbReference>
<dbReference type="Pfam" id="PF12697">
    <property type="entry name" value="Abhydrolase_6"/>
    <property type="match status" value="1"/>
</dbReference>
<accession>A0A2T4UFW0</accession>
<dbReference type="SUPFAM" id="SSF53474">
    <property type="entry name" value="alpha/beta-Hydrolases"/>
    <property type="match status" value="1"/>
</dbReference>
<evidence type="ECO:0000313" key="2">
    <source>
        <dbReference type="EMBL" id="PTL56674.1"/>
    </source>
</evidence>
<protein>
    <submittedName>
        <fullName evidence="2">Alpha/beta hydrolase</fullName>
    </submittedName>
</protein>
<keyword evidence="2" id="KW-0378">Hydrolase</keyword>
<dbReference type="OrthoDB" id="27092at2"/>
<evidence type="ECO:0000259" key="1">
    <source>
        <dbReference type="Pfam" id="PF12697"/>
    </source>
</evidence>
<dbReference type="AlphaFoldDB" id="A0A2T4UFW0"/>
<keyword evidence="3" id="KW-1185">Reference proteome</keyword>
<dbReference type="PRINTS" id="PR00111">
    <property type="entry name" value="ABHYDROLASE"/>
</dbReference>
<evidence type="ECO:0000313" key="3">
    <source>
        <dbReference type="Proteomes" id="UP000240739"/>
    </source>
</evidence>
<reference evidence="2 3" key="1">
    <citation type="submission" date="2018-03" db="EMBL/GenBank/DDBJ databases">
        <title>Aquarubrobacter algicola gen. nov., sp. nov., a novel actinobacterium isolated from shallow eutrophic lake during the end of cyanobacterial harmful algal blooms.</title>
        <authorList>
            <person name="Chun S.J."/>
        </authorList>
    </citation>
    <scope>NUCLEOTIDE SEQUENCE [LARGE SCALE GENOMIC DNA]</scope>
    <source>
        <strain evidence="2 3">Seoho-28</strain>
    </source>
</reference>
<name>A0A2T4UFW0_9ACTN</name>
<dbReference type="InterPro" id="IPR029058">
    <property type="entry name" value="AB_hydrolase_fold"/>
</dbReference>
<dbReference type="Proteomes" id="UP000240739">
    <property type="component" value="Unassembled WGS sequence"/>
</dbReference>
<dbReference type="PANTHER" id="PTHR46438">
    <property type="entry name" value="ALPHA/BETA-HYDROLASES SUPERFAMILY PROTEIN"/>
    <property type="match status" value="1"/>
</dbReference>
<dbReference type="GO" id="GO:0016787">
    <property type="term" value="F:hydrolase activity"/>
    <property type="evidence" value="ECO:0007669"/>
    <property type="project" value="UniProtKB-KW"/>
</dbReference>
<gene>
    <name evidence="2" type="ORF">C7Y72_16080</name>
</gene>
<organism evidence="2 3">
    <name type="scientific">Paraconexibacter algicola</name>
    <dbReference type="NCBI Taxonomy" id="2133960"/>
    <lineage>
        <taxon>Bacteria</taxon>
        <taxon>Bacillati</taxon>
        <taxon>Actinomycetota</taxon>
        <taxon>Thermoleophilia</taxon>
        <taxon>Solirubrobacterales</taxon>
        <taxon>Paraconexibacteraceae</taxon>
        <taxon>Paraconexibacter</taxon>
    </lineage>
</organism>